<dbReference type="OrthoDB" id="9800872at2"/>
<dbReference type="GO" id="GO:0016779">
    <property type="term" value="F:nucleotidyltransferase activity"/>
    <property type="evidence" value="ECO:0007669"/>
    <property type="project" value="UniProtKB-KW"/>
</dbReference>
<dbReference type="PROSITE" id="PS50206">
    <property type="entry name" value="RHODANESE_3"/>
    <property type="match status" value="1"/>
</dbReference>
<evidence type="ECO:0000259" key="1">
    <source>
        <dbReference type="PROSITE" id="PS50206"/>
    </source>
</evidence>
<organism evidence="2 3">
    <name type="scientific">Urbifossiella limnaea</name>
    <dbReference type="NCBI Taxonomy" id="2528023"/>
    <lineage>
        <taxon>Bacteria</taxon>
        <taxon>Pseudomonadati</taxon>
        <taxon>Planctomycetota</taxon>
        <taxon>Planctomycetia</taxon>
        <taxon>Gemmatales</taxon>
        <taxon>Gemmataceae</taxon>
        <taxon>Urbifossiella</taxon>
    </lineage>
</organism>
<gene>
    <name evidence="2" type="primary">moeZ_3</name>
    <name evidence="2" type="ORF">ETAA1_51620</name>
</gene>
<sequence length="108" mass="11579">MIPQLTVAELKRMQDAGEPVYLVDVRNPDEYAYCRLPGSLLIPLPELAGRTDEVQPPAGALVVVLCHHGVRSLRGAAVLRAAGHDNAASLAGGIDAWSRLIDPSVPRY</sequence>
<proteinExistence type="predicted"/>
<dbReference type="Gene3D" id="3.40.250.10">
    <property type="entry name" value="Rhodanese-like domain"/>
    <property type="match status" value="1"/>
</dbReference>
<dbReference type="InterPro" id="IPR001763">
    <property type="entry name" value="Rhodanese-like_dom"/>
</dbReference>
<keyword evidence="2" id="KW-0808">Transferase</keyword>
<dbReference type="SMART" id="SM00450">
    <property type="entry name" value="RHOD"/>
    <property type="match status" value="1"/>
</dbReference>
<evidence type="ECO:0000313" key="3">
    <source>
        <dbReference type="Proteomes" id="UP000319576"/>
    </source>
</evidence>
<dbReference type="InterPro" id="IPR050229">
    <property type="entry name" value="GlpE_sulfurtransferase"/>
</dbReference>
<accession>A0A517Y087</accession>
<dbReference type="Proteomes" id="UP000319576">
    <property type="component" value="Chromosome"/>
</dbReference>
<dbReference type="RefSeq" id="WP_145243267.1">
    <property type="nucleotide sequence ID" value="NZ_CP036273.1"/>
</dbReference>
<dbReference type="InterPro" id="IPR036873">
    <property type="entry name" value="Rhodanese-like_dom_sf"/>
</dbReference>
<evidence type="ECO:0000313" key="2">
    <source>
        <dbReference type="EMBL" id="QDU23170.1"/>
    </source>
</evidence>
<dbReference type="SUPFAM" id="SSF52821">
    <property type="entry name" value="Rhodanese/Cell cycle control phosphatase"/>
    <property type="match status" value="1"/>
</dbReference>
<keyword evidence="2" id="KW-0548">Nucleotidyltransferase</keyword>
<name>A0A517Y087_9BACT</name>
<reference evidence="2 3" key="1">
    <citation type="submission" date="2019-02" db="EMBL/GenBank/DDBJ databases">
        <title>Deep-cultivation of Planctomycetes and their phenomic and genomic characterization uncovers novel biology.</title>
        <authorList>
            <person name="Wiegand S."/>
            <person name="Jogler M."/>
            <person name="Boedeker C."/>
            <person name="Pinto D."/>
            <person name="Vollmers J."/>
            <person name="Rivas-Marin E."/>
            <person name="Kohn T."/>
            <person name="Peeters S.H."/>
            <person name="Heuer A."/>
            <person name="Rast P."/>
            <person name="Oberbeckmann S."/>
            <person name="Bunk B."/>
            <person name="Jeske O."/>
            <person name="Meyerdierks A."/>
            <person name="Storesund J.E."/>
            <person name="Kallscheuer N."/>
            <person name="Luecker S."/>
            <person name="Lage O.M."/>
            <person name="Pohl T."/>
            <person name="Merkel B.J."/>
            <person name="Hornburger P."/>
            <person name="Mueller R.-W."/>
            <person name="Bruemmer F."/>
            <person name="Labrenz M."/>
            <person name="Spormann A.M."/>
            <person name="Op den Camp H."/>
            <person name="Overmann J."/>
            <person name="Amann R."/>
            <person name="Jetten M.S.M."/>
            <person name="Mascher T."/>
            <person name="Medema M.H."/>
            <person name="Devos D.P."/>
            <person name="Kaster A.-K."/>
            <person name="Ovreas L."/>
            <person name="Rohde M."/>
            <person name="Galperin M.Y."/>
            <person name="Jogler C."/>
        </authorList>
    </citation>
    <scope>NUCLEOTIDE SEQUENCE [LARGE SCALE GENOMIC DNA]</scope>
    <source>
        <strain evidence="2 3">ETA_A1</strain>
    </source>
</reference>
<dbReference type="EMBL" id="CP036273">
    <property type="protein sequence ID" value="QDU23170.1"/>
    <property type="molecule type" value="Genomic_DNA"/>
</dbReference>
<protein>
    <submittedName>
        <fullName evidence="2">Putative adenylyltransferase/sulfurtransferase MoeZ</fullName>
    </submittedName>
</protein>
<dbReference type="PANTHER" id="PTHR43031:SF17">
    <property type="entry name" value="SULFURTRANSFERASE YTWF-RELATED"/>
    <property type="match status" value="1"/>
</dbReference>
<dbReference type="Pfam" id="PF00581">
    <property type="entry name" value="Rhodanese"/>
    <property type="match status" value="1"/>
</dbReference>
<dbReference type="KEGG" id="uli:ETAA1_51620"/>
<feature type="domain" description="Rhodanese" evidence="1">
    <location>
        <begin position="16"/>
        <end position="106"/>
    </location>
</feature>
<keyword evidence="3" id="KW-1185">Reference proteome</keyword>
<dbReference type="PANTHER" id="PTHR43031">
    <property type="entry name" value="FAD-DEPENDENT OXIDOREDUCTASE"/>
    <property type="match status" value="1"/>
</dbReference>
<dbReference type="AlphaFoldDB" id="A0A517Y087"/>